<dbReference type="PANTHER" id="PTHR43861:SF5">
    <property type="entry name" value="BLL5978 PROTEIN"/>
    <property type="match status" value="1"/>
</dbReference>
<dbReference type="Gene3D" id="3.40.50.720">
    <property type="entry name" value="NAD(P)-binding Rossmann-like Domain"/>
    <property type="match status" value="1"/>
</dbReference>
<evidence type="ECO:0000313" key="2">
    <source>
        <dbReference type="Proteomes" id="UP000190951"/>
    </source>
</evidence>
<dbReference type="STRING" id="84029.CROST_16190"/>
<dbReference type="Pfam" id="PF08421">
    <property type="entry name" value="Methyltransf_13"/>
    <property type="match status" value="1"/>
</dbReference>
<evidence type="ECO:0000313" key="1">
    <source>
        <dbReference type="EMBL" id="URZ11333.1"/>
    </source>
</evidence>
<dbReference type="Gene3D" id="6.20.50.110">
    <property type="entry name" value="Methyltransferase, zinc-binding domain"/>
    <property type="match status" value="1"/>
</dbReference>
<accession>A0A1S8LVM0</accession>
<dbReference type="Gene3D" id="3.40.50.150">
    <property type="entry name" value="Vaccinia Virus protein VP39"/>
    <property type="match status" value="1"/>
</dbReference>
<dbReference type="KEGG" id="crw:CROST_020500"/>
<dbReference type="InterPro" id="IPR013630">
    <property type="entry name" value="Methyltransf_Zn-bd_dom_put"/>
</dbReference>
<name>A0A1S8LVM0_9CLOT</name>
<dbReference type="Pfam" id="PF08484">
    <property type="entry name" value="Methyltransf_14"/>
    <property type="match status" value="1"/>
</dbReference>
<dbReference type="SUPFAM" id="SSF53335">
    <property type="entry name" value="S-adenosyl-L-methionine-dependent methyltransferases"/>
    <property type="match status" value="1"/>
</dbReference>
<dbReference type="AlphaFoldDB" id="A0A1S8LVM0"/>
<dbReference type="PANTHER" id="PTHR43861">
    <property type="entry name" value="TRANS-ACONITATE 2-METHYLTRANSFERASE-RELATED"/>
    <property type="match status" value="1"/>
</dbReference>
<protein>
    <submittedName>
        <fullName evidence="1">Uncharacterized protein</fullName>
    </submittedName>
</protein>
<sequence>MSKCRFCGTELIHTFANLGMSPLSNSYLKKDQLNTKEEFYPLHAYACEKCFLVQLEEFESPKNIFSDYAYFSSYSESWLMHAKEYTEMMIKRFNIDASKYIVEIASNDGYLLKNFKEKHYNNVLGIEPAQNIADIANKKGIKTISEFFGTKLADKLKSTCKADLLIGNNVLAHVPDINDFVEGMKVILSNEGIITMEFPHLLKLIEENQFDTIYHEHFSYLSLISVKKIFEKHNLKIFDVEELKTHGGSLRIYAKHKENTNLTVSENVEKVLNEELKSRLNKVESYRAFSEKIKKTKRNILSFFIEAKNNEKIIVGYGAPAKGNTLLNYCGIANDFLDYTVDISPHKQGLYLPGSHIPIYSPDRIRETKPDYVIILPWNLKSEIVKQMNFIREWNGKFVTLIPSVEVF</sequence>
<dbReference type="RefSeq" id="WP_077835020.1">
    <property type="nucleotide sequence ID" value="NZ_CP096983.1"/>
</dbReference>
<dbReference type="InterPro" id="IPR013691">
    <property type="entry name" value="MeTrfase_14"/>
</dbReference>
<keyword evidence="2" id="KW-1185">Reference proteome</keyword>
<reference evidence="1 2" key="1">
    <citation type="submission" date="2022-04" db="EMBL/GenBank/DDBJ databases">
        <title>Genome sequence of C. roseum typestrain.</title>
        <authorList>
            <person name="Poehlein A."/>
            <person name="Schoch T."/>
            <person name="Duerre P."/>
            <person name="Daniel R."/>
        </authorList>
    </citation>
    <scope>NUCLEOTIDE SEQUENCE [LARGE SCALE GENOMIC DNA]</scope>
    <source>
        <strain evidence="1 2">DSM 7320</strain>
    </source>
</reference>
<dbReference type="InterPro" id="IPR038576">
    <property type="entry name" value="Methyltransf_Zn-bd_dom_put_sf"/>
</dbReference>
<dbReference type="Pfam" id="PF13489">
    <property type="entry name" value="Methyltransf_23"/>
    <property type="match status" value="1"/>
</dbReference>
<proteinExistence type="predicted"/>
<organism evidence="1 2">
    <name type="scientific">Clostridium felsineum</name>
    <dbReference type="NCBI Taxonomy" id="36839"/>
    <lineage>
        <taxon>Bacteria</taxon>
        <taxon>Bacillati</taxon>
        <taxon>Bacillota</taxon>
        <taxon>Clostridia</taxon>
        <taxon>Eubacteriales</taxon>
        <taxon>Clostridiaceae</taxon>
        <taxon>Clostridium</taxon>
    </lineage>
</organism>
<dbReference type="InterPro" id="IPR029063">
    <property type="entry name" value="SAM-dependent_MTases_sf"/>
</dbReference>
<dbReference type="Proteomes" id="UP000190951">
    <property type="component" value="Chromosome"/>
</dbReference>
<dbReference type="EMBL" id="CP096983">
    <property type="protein sequence ID" value="URZ11333.1"/>
    <property type="molecule type" value="Genomic_DNA"/>
</dbReference>
<gene>
    <name evidence="1" type="ORF">CROST_020500</name>
</gene>